<feature type="region of interest" description="Disordered" evidence="1">
    <location>
        <begin position="891"/>
        <end position="978"/>
    </location>
</feature>
<reference evidence="2 3" key="1">
    <citation type="submission" date="2024-02" db="EMBL/GenBank/DDBJ databases">
        <title>A draft genome for the cacao thread blight pathogen Marasmius crinis-equi.</title>
        <authorList>
            <person name="Cohen S.P."/>
            <person name="Baruah I.K."/>
            <person name="Amoako-Attah I."/>
            <person name="Bukari Y."/>
            <person name="Meinhardt L.W."/>
            <person name="Bailey B.A."/>
        </authorList>
    </citation>
    <scope>NUCLEOTIDE SEQUENCE [LARGE SCALE GENOMIC DNA]</scope>
    <source>
        <strain evidence="2 3">GH-76</strain>
    </source>
</reference>
<sequence length="978" mass="109756">MASTSSSLDANGTVNAFLTEIEAPLRTFVSQGSFRKWRCDELVRSKIVSPQVLDHINNLQTRIPACFDSAQAERPNFLLEGLEDAIDDEPRFARFCSLFKAGEHSILLNTSGSGKTRTCFEALTQLWGLYFVCHTGDKIGSNDLKSAMGLLDAKGNGFTTVISSPARKPITTRARNLLLKNRSIAGSLFSSVLLARLLILKLFLELTQEDKPKDVPIQTYMRRWLVLQLQPTVPELPHIPDLFYALFLKIRTSGLSGDEVEDGIHSTMRAILSAISSLQVGSRAKDQKSLFIIIDEAQEASCLHPKAFRCSNFERSNERPALRELVHVWRRVCNDMRRGVSDQEMVTIIVTGTGLRTEEIEEALTSTTMKPTKVAEINIIGAFEDRGVQEQYVRKYIPESILSHVVGQVLLDRIWHWLRGRYRFTAAYLALLIEHGFQQPNEVLNQFILSFAEFQPSDCPQDILDLEKDLWPLQNAQPRNSYGQPDWGRLEQLKMDELLEVVKCCYVYLLTTEIHPPLGTSDQKLLQFGFARIPEYTTRQDINKKKPVMDEKLILCASAVWFNNKKGFTLFRWISQNINYTAADGRNFFEFFLAFYFTLAFGGGARKQRVGNVFNLFEILPGGSHMVSLENRSATLVSIYSPKGGPANRECTVQFGPNADILAMPGPIGFRTGNNSGRQLLTWLDHQGREAVCFPDMAMGPDLLFLLRLEEPVEYLWVAVQSKLRNGFYSGNKNVLPPARIMDAIKSVTPSTFFGRIRCPPEGTNLTDTESLPLLNECVCGRLKNLERREMNTAGECSLLRVVASWPAVTEFERCLGKVPPGSSDMGLEQAYEFSFQNDDPDQVGDQYHRWHPLATLNIDTLLDLTKHLKPTNILENYQLHLETINASNAQLKKDNRSSSSDATKKGPTEKKRATVTRRTNPKAVVPEAGGTATKGKQSTASKRSARTKSNAPTPEDIKRVDTTGLRRSSRIAKGKAS</sequence>
<evidence type="ECO:0000256" key="1">
    <source>
        <dbReference type="SAM" id="MobiDB-lite"/>
    </source>
</evidence>
<evidence type="ECO:0000313" key="3">
    <source>
        <dbReference type="Proteomes" id="UP001465976"/>
    </source>
</evidence>
<dbReference type="EMBL" id="JBAHYK010001185">
    <property type="protein sequence ID" value="KAL0569136.1"/>
    <property type="molecule type" value="Genomic_DNA"/>
</dbReference>
<keyword evidence="3" id="KW-1185">Reference proteome</keyword>
<dbReference type="Proteomes" id="UP001465976">
    <property type="component" value="Unassembled WGS sequence"/>
</dbReference>
<comment type="caution">
    <text evidence="2">The sequence shown here is derived from an EMBL/GenBank/DDBJ whole genome shotgun (WGS) entry which is preliminary data.</text>
</comment>
<name>A0ABR3F1S6_9AGAR</name>
<accession>A0ABR3F1S6</accession>
<proteinExistence type="predicted"/>
<feature type="compositionally biased region" description="Polar residues" evidence="1">
    <location>
        <begin position="935"/>
        <end position="953"/>
    </location>
</feature>
<gene>
    <name evidence="2" type="ORF">V5O48_012837</name>
</gene>
<evidence type="ECO:0000313" key="2">
    <source>
        <dbReference type="EMBL" id="KAL0569136.1"/>
    </source>
</evidence>
<protein>
    <submittedName>
        <fullName evidence="2">Uncharacterized protein</fullName>
    </submittedName>
</protein>
<feature type="compositionally biased region" description="Basic residues" evidence="1">
    <location>
        <begin position="968"/>
        <end position="978"/>
    </location>
</feature>
<feature type="compositionally biased region" description="Basic and acidic residues" evidence="1">
    <location>
        <begin position="892"/>
        <end position="913"/>
    </location>
</feature>
<organism evidence="2 3">
    <name type="scientific">Marasmius crinis-equi</name>
    <dbReference type="NCBI Taxonomy" id="585013"/>
    <lineage>
        <taxon>Eukaryota</taxon>
        <taxon>Fungi</taxon>
        <taxon>Dikarya</taxon>
        <taxon>Basidiomycota</taxon>
        <taxon>Agaricomycotina</taxon>
        <taxon>Agaricomycetes</taxon>
        <taxon>Agaricomycetidae</taxon>
        <taxon>Agaricales</taxon>
        <taxon>Marasmiineae</taxon>
        <taxon>Marasmiaceae</taxon>
        <taxon>Marasmius</taxon>
    </lineage>
</organism>